<reference evidence="4" key="2">
    <citation type="submission" date="2025-08" db="UniProtKB">
        <authorList>
            <consortium name="RefSeq"/>
        </authorList>
    </citation>
    <scope>IDENTIFICATION</scope>
    <source>
        <tissue evidence="4">Leaf</tissue>
    </source>
</reference>
<dbReference type="InterPro" id="IPR010987">
    <property type="entry name" value="Glutathione-S-Trfase_C-like"/>
</dbReference>
<dbReference type="InterPro" id="IPR040075">
    <property type="entry name" value="GST_N_Theta"/>
</dbReference>
<dbReference type="Pfam" id="PF02798">
    <property type="entry name" value="GST_N"/>
    <property type="match status" value="1"/>
</dbReference>
<dbReference type="PANTHER" id="PTHR44750:SF1">
    <property type="entry name" value="GLUTATHIONE S-TRANSFERASE T1-RELATED"/>
    <property type="match status" value="1"/>
</dbReference>
<dbReference type="SFLD" id="SFLDS00019">
    <property type="entry name" value="Glutathione_Transferase_(cytos"/>
    <property type="match status" value="1"/>
</dbReference>
<organism evidence="3 4">
    <name type="scientific">Spinacia oleracea</name>
    <name type="common">Spinach</name>
    <dbReference type="NCBI Taxonomy" id="3562"/>
    <lineage>
        <taxon>Eukaryota</taxon>
        <taxon>Viridiplantae</taxon>
        <taxon>Streptophyta</taxon>
        <taxon>Embryophyta</taxon>
        <taxon>Tracheophyta</taxon>
        <taxon>Spermatophyta</taxon>
        <taxon>Magnoliopsida</taxon>
        <taxon>eudicotyledons</taxon>
        <taxon>Gunneridae</taxon>
        <taxon>Pentapetalae</taxon>
        <taxon>Caryophyllales</taxon>
        <taxon>Chenopodiaceae</taxon>
        <taxon>Chenopodioideae</taxon>
        <taxon>Anserineae</taxon>
        <taxon>Spinacia</taxon>
    </lineage>
</organism>
<dbReference type="CDD" id="cd03050">
    <property type="entry name" value="GST_N_Theta"/>
    <property type="match status" value="1"/>
</dbReference>
<dbReference type="PANTHER" id="PTHR44750">
    <property type="entry name" value="GLUTATHIONE S-TRANSFERASE T1-RELATED"/>
    <property type="match status" value="1"/>
</dbReference>
<dbReference type="Gene3D" id="3.40.30.10">
    <property type="entry name" value="Glutaredoxin"/>
    <property type="match status" value="1"/>
</dbReference>
<dbReference type="PROSITE" id="PS50404">
    <property type="entry name" value="GST_NTER"/>
    <property type="match status" value="1"/>
</dbReference>
<gene>
    <name evidence="4" type="primary">LOC110806183</name>
</gene>
<dbReference type="Proteomes" id="UP000813463">
    <property type="component" value="Chromosome 3"/>
</dbReference>
<dbReference type="SFLD" id="SFLDG01153">
    <property type="entry name" value="Main.4:_Theta-like"/>
    <property type="match status" value="1"/>
</dbReference>
<evidence type="ECO:0000259" key="2">
    <source>
        <dbReference type="PROSITE" id="PS50405"/>
    </source>
</evidence>
<evidence type="ECO:0000313" key="3">
    <source>
        <dbReference type="Proteomes" id="UP000813463"/>
    </source>
</evidence>
<keyword evidence="3" id="KW-1185">Reference proteome</keyword>
<dbReference type="InterPro" id="IPR036282">
    <property type="entry name" value="Glutathione-S-Trfase_C_sf"/>
</dbReference>
<protein>
    <submittedName>
        <fullName evidence="4">Glutathione S-transferase T1 isoform X1</fullName>
    </submittedName>
</protein>
<dbReference type="SFLD" id="SFLDG00358">
    <property type="entry name" value="Main_(cytGST)"/>
    <property type="match status" value="1"/>
</dbReference>
<sequence>MTLKVFGDRMSQPSRAVILFCKVNNIEFEEVTIDVVKRQHLSQQFAEINPMRQVPAIVDGRFKLFESHAILIYLSCAFPGVADHWYPADVSKRAKIHSVLDWHHLNLRYGALKYVLHTTLGPTLGRPLNPGAAANAKKILESSLAKIESVWLKGSGKFLLGSYQPSIADVSLVCEIMELEVLDEKDRFRILSPYKKVGVWIEATKASMQPYFDDVHGILYGSKEKYQKQREIATLHSKTRRLFNWFDYEHYYKHVM</sequence>
<dbReference type="PROSITE" id="PS50405">
    <property type="entry name" value="GST_CTER"/>
    <property type="match status" value="1"/>
</dbReference>
<proteinExistence type="predicted"/>
<dbReference type="GeneID" id="110806183"/>
<dbReference type="InterPro" id="IPR004045">
    <property type="entry name" value="Glutathione_S-Trfase_N"/>
</dbReference>
<evidence type="ECO:0000259" key="1">
    <source>
        <dbReference type="PROSITE" id="PS50404"/>
    </source>
</evidence>
<dbReference type="Gene3D" id="1.20.1050.10">
    <property type="match status" value="1"/>
</dbReference>
<dbReference type="InterPro" id="IPR043377">
    <property type="entry name" value="GSTT1/2/3"/>
</dbReference>
<dbReference type="SUPFAM" id="SSF47616">
    <property type="entry name" value="GST C-terminal domain-like"/>
    <property type="match status" value="1"/>
</dbReference>
<accession>A0ABM3RNA2</accession>
<feature type="domain" description="GST C-terminal" evidence="2">
    <location>
        <begin position="89"/>
        <end position="232"/>
    </location>
</feature>
<dbReference type="SUPFAM" id="SSF52833">
    <property type="entry name" value="Thioredoxin-like"/>
    <property type="match status" value="1"/>
</dbReference>
<dbReference type="Pfam" id="PF13410">
    <property type="entry name" value="GST_C_2"/>
    <property type="match status" value="1"/>
</dbReference>
<name>A0ABM3RNA2_SPIOL</name>
<evidence type="ECO:0000313" key="4">
    <source>
        <dbReference type="RefSeq" id="XP_056697093.1"/>
    </source>
</evidence>
<dbReference type="InterPro" id="IPR036249">
    <property type="entry name" value="Thioredoxin-like_sf"/>
</dbReference>
<reference evidence="3" key="1">
    <citation type="journal article" date="2021" name="Nat. Commun.">
        <title>Genomic analyses provide insights into spinach domestication and the genetic basis of agronomic traits.</title>
        <authorList>
            <person name="Cai X."/>
            <person name="Sun X."/>
            <person name="Xu C."/>
            <person name="Sun H."/>
            <person name="Wang X."/>
            <person name="Ge C."/>
            <person name="Zhang Z."/>
            <person name="Wang Q."/>
            <person name="Fei Z."/>
            <person name="Jiao C."/>
            <person name="Wang Q."/>
        </authorList>
    </citation>
    <scope>NUCLEOTIDE SEQUENCE [LARGE SCALE GENOMIC DNA]</scope>
    <source>
        <strain evidence="3">cv. Varoflay</strain>
    </source>
</reference>
<feature type="domain" description="GST N-terminal" evidence="1">
    <location>
        <begin position="1"/>
        <end position="82"/>
    </location>
</feature>
<dbReference type="RefSeq" id="XP_056697093.1">
    <property type="nucleotide sequence ID" value="XM_056841115.1"/>
</dbReference>
<dbReference type="InterPro" id="IPR040079">
    <property type="entry name" value="Glutathione_S-Trfase"/>
</dbReference>